<keyword evidence="4" id="KW-1185">Reference proteome</keyword>
<name>A0ABW7FY66_9BURK</name>
<protein>
    <submittedName>
        <fullName evidence="3">Uncharacterized protein</fullName>
    </submittedName>
</protein>
<feature type="region of interest" description="Disordered" evidence="1">
    <location>
        <begin position="26"/>
        <end position="59"/>
    </location>
</feature>
<accession>A0ABW7FY66</accession>
<comment type="caution">
    <text evidence="3">The sequence shown here is derived from an EMBL/GenBank/DDBJ whole genome shotgun (WGS) entry which is preliminary data.</text>
</comment>
<feature type="compositionally biased region" description="Polar residues" evidence="1">
    <location>
        <begin position="26"/>
        <end position="37"/>
    </location>
</feature>
<reference evidence="3 4" key="1">
    <citation type="submission" date="2024-08" db="EMBL/GenBank/DDBJ databases">
        <authorList>
            <person name="Lu H."/>
        </authorList>
    </citation>
    <scope>NUCLEOTIDE SEQUENCE [LARGE SCALE GENOMIC DNA]</scope>
    <source>
        <strain evidence="3 4">BYS180W</strain>
    </source>
</reference>
<sequence length="184" mass="19472">MSMTTHRLCLAIALTLGLQAETALAANTPSPSTQATKSSEKRSASKTRNTKTATPAARVEELPLSDAQLAVAPHVAHGEAHCEFNQKVLITPNPNKAGHFKLQFGKQTYNMTPEPTSTGAVRLEDKHAGVVWLQIPAKSMLMNTKVGQRLVDSCVNEEQKSFAAAMAAEAASAPGTGLGITQPQ</sequence>
<organism evidence="3 4">
    <name type="scientific">Roseateles rivi</name>
    <dbReference type="NCBI Taxonomy" id="3299028"/>
    <lineage>
        <taxon>Bacteria</taxon>
        <taxon>Pseudomonadati</taxon>
        <taxon>Pseudomonadota</taxon>
        <taxon>Betaproteobacteria</taxon>
        <taxon>Burkholderiales</taxon>
        <taxon>Sphaerotilaceae</taxon>
        <taxon>Roseateles</taxon>
    </lineage>
</organism>
<feature type="chain" id="PRO_5045223273" evidence="2">
    <location>
        <begin position="26"/>
        <end position="184"/>
    </location>
</feature>
<evidence type="ECO:0000256" key="2">
    <source>
        <dbReference type="SAM" id="SignalP"/>
    </source>
</evidence>
<feature type="signal peptide" evidence="2">
    <location>
        <begin position="1"/>
        <end position="25"/>
    </location>
</feature>
<dbReference type="EMBL" id="JBIGHZ010000005">
    <property type="protein sequence ID" value="MFG6449270.1"/>
    <property type="molecule type" value="Genomic_DNA"/>
</dbReference>
<keyword evidence="2" id="KW-0732">Signal</keyword>
<evidence type="ECO:0000256" key="1">
    <source>
        <dbReference type="SAM" id="MobiDB-lite"/>
    </source>
</evidence>
<proteinExistence type="predicted"/>
<dbReference type="Proteomes" id="UP001606099">
    <property type="component" value="Unassembled WGS sequence"/>
</dbReference>
<evidence type="ECO:0000313" key="3">
    <source>
        <dbReference type="EMBL" id="MFG6449270.1"/>
    </source>
</evidence>
<gene>
    <name evidence="3" type="ORF">ACG0Z6_13655</name>
</gene>
<dbReference type="RefSeq" id="WP_394462292.1">
    <property type="nucleotide sequence ID" value="NZ_JBIGHZ010000005.1"/>
</dbReference>
<evidence type="ECO:0000313" key="4">
    <source>
        <dbReference type="Proteomes" id="UP001606099"/>
    </source>
</evidence>